<keyword evidence="6" id="KW-1185">Reference proteome</keyword>
<organism evidence="5 6">
    <name type="scientific">Paenibacillus harenae</name>
    <dbReference type="NCBI Taxonomy" id="306543"/>
    <lineage>
        <taxon>Bacteria</taxon>
        <taxon>Bacillati</taxon>
        <taxon>Bacillota</taxon>
        <taxon>Bacilli</taxon>
        <taxon>Bacillales</taxon>
        <taxon>Paenibacillaceae</taxon>
        <taxon>Paenibacillus</taxon>
    </lineage>
</organism>
<dbReference type="InterPro" id="IPR041522">
    <property type="entry name" value="CdaR_GGDEF"/>
</dbReference>
<dbReference type="PANTHER" id="PTHR43280:SF2">
    <property type="entry name" value="HTH-TYPE TRANSCRIPTIONAL REGULATOR EXSA"/>
    <property type="match status" value="1"/>
</dbReference>
<dbReference type="SMART" id="SM00342">
    <property type="entry name" value="HTH_ARAC"/>
    <property type="match status" value="1"/>
</dbReference>
<evidence type="ECO:0000313" key="6">
    <source>
        <dbReference type="Proteomes" id="UP001229346"/>
    </source>
</evidence>
<dbReference type="Pfam" id="PF12833">
    <property type="entry name" value="HTH_18"/>
    <property type="match status" value="1"/>
</dbReference>
<accession>A0ABT9TZ44</accession>
<name>A0ABT9TZ44_PAEHA</name>
<keyword evidence="2" id="KW-0238">DNA-binding</keyword>
<dbReference type="PANTHER" id="PTHR43280">
    <property type="entry name" value="ARAC-FAMILY TRANSCRIPTIONAL REGULATOR"/>
    <property type="match status" value="1"/>
</dbReference>
<comment type="caution">
    <text evidence="5">The sequence shown here is derived from an EMBL/GenBank/DDBJ whole genome shotgun (WGS) entry which is preliminary data.</text>
</comment>
<dbReference type="PROSITE" id="PS01124">
    <property type="entry name" value="HTH_ARAC_FAMILY_2"/>
    <property type="match status" value="1"/>
</dbReference>
<reference evidence="5 6" key="1">
    <citation type="submission" date="2023-07" db="EMBL/GenBank/DDBJ databases">
        <title>Sorghum-associated microbial communities from plants grown in Nebraska, USA.</title>
        <authorList>
            <person name="Schachtman D."/>
        </authorList>
    </citation>
    <scope>NUCLEOTIDE SEQUENCE [LARGE SCALE GENOMIC DNA]</scope>
    <source>
        <strain evidence="5 6">CC482</strain>
    </source>
</reference>
<evidence type="ECO:0000256" key="1">
    <source>
        <dbReference type="ARBA" id="ARBA00023015"/>
    </source>
</evidence>
<dbReference type="InterPro" id="IPR018060">
    <property type="entry name" value="HTH_AraC"/>
</dbReference>
<gene>
    <name evidence="5" type="ORF">J2T15_002077</name>
</gene>
<protein>
    <submittedName>
        <fullName evidence="5">AraC-like DNA-binding protein</fullName>
    </submittedName>
</protein>
<evidence type="ECO:0000259" key="4">
    <source>
        <dbReference type="PROSITE" id="PS01124"/>
    </source>
</evidence>
<evidence type="ECO:0000256" key="3">
    <source>
        <dbReference type="ARBA" id="ARBA00023163"/>
    </source>
</evidence>
<dbReference type="InterPro" id="IPR009057">
    <property type="entry name" value="Homeodomain-like_sf"/>
</dbReference>
<keyword evidence="3" id="KW-0804">Transcription</keyword>
<dbReference type="Gene3D" id="1.10.10.60">
    <property type="entry name" value="Homeodomain-like"/>
    <property type="match status" value="2"/>
</dbReference>
<dbReference type="SUPFAM" id="SSF46689">
    <property type="entry name" value="Homeodomain-like"/>
    <property type="match status" value="1"/>
</dbReference>
<sequence length="396" mass="44724">MNQRLLAMDLELGWRKESHPIRARTLNDLLRGRSLYAGDMKRSLEEAGLHAYYAYPALALFSVNTEETDLWTRRYAADEWYAVIKRHAPANCAIVPDDKGHIGVIFSWDDQSSITGLYSSITDHEHSFSPQTISLGISNPYPHLSDLHLCYDQALFAIKHRFYQNQSQPIYFSGIHAYANDADYPEDKEDELLHILTGDPISATATVEPAVEAFYEALTRNGPLPVKKVYDATLQLLVSLQLRVKSVFGQSHLGSTPDIAALMQLQTLQELKSSVCGLLEQLGGTSCASDKLNRTLIKRAVTLMEDEYDKASLHYVAAKVFITPAYLSTLFKSKMGVTFIEHLTRIRISNAKKLLKQTHLKNYEVAERVGYHDSRYFSQIFKKKVGLSPSEFRDAN</sequence>
<dbReference type="EMBL" id="JAUSSU010000004">
    <property type="protein sequence ID" value="MDQ0112642.1"/>
    <property type="molecule type" value="Genomic_DNA"/>
</dbReference>
<proteinExistence type="predicted"/>
<evidence type="ECO:0000313" key="5">
    <source>
        <dbReference type="EMBL" id="MDQ0112642.1"/>
    </source>
</evidence>
<evidence type="ECO:0000256" key="2">
    <source>
        <dbReference type="ARBA" id="ARBA00023125"/>
    </source>
</evidence>
<dbReference type="RefSeq" id="WP_307203558.1">
    <property type="nucleotide sequence ID" value="NZ_JAUSSU010000004.1"/>
</dbReference>
<dbReference type="InterPro" id="IPR020449">
    <property type="entry name" value="Tscrpt_reg_AraC-type_HTH"/>
</dbReference>
<keyword evidence="1" id="KW-0805">Transcription regulation</keyword>
<feature type="domain" description="HTH araC/xylS-type" evidence="4">
    <location>
        <begin position="298"/>
        <end position="395"/>
    </location>
</feature>
<dbReference type="Proteomes" id="UP001229346">
    <property type="component" value="Unassembled WGS sequence"/>
</dbReference>
<dbReference type="Pfam" id="PF17853">
    <property type="entry name" value="GGDEF_2"/>
    <property type="match status" value="1"/>
</dbReference>
<dbReference type="PRINTS" id="PR00032">
    <property type="entry name" value="HTHARAC"/>
</dbReference>